<sequence length="224" mass="24635">MSLPYIKMLTFTSRQSVTDLSDVAFPNLTSLTVSFLPIPQRMMPSSTTLSNVESLMVYGSEFGALAYLSLPKLRRLAIKDPPSLAPHSWEIDSLMNAIIQDEFSLSPSEEFDLGFPVDSGTLTLAAIKMPHAKKVVINVEDVKKDWVGVVESFNDANLGLLRVDGSALSTKYLLIKSNGQLHEPETLRIAKKVLMKLGSTGITMLKILPKGSRGLIVTRNDIDR</sequence>
<evidence type="ECO:0000313" key="2">
    <source>
        <dbReference type="Proteomes" id="UP000007148"/>
    </source>
</evidence>
<keyword evidence="2" id="KW-1185">Reference proteome</keyword>
<proteinExistence type="predicted"/>
<dbReference type="OrthoDB" id="2269034at2759"/>
<evidence type="ECO:0000313" key="1">
    <source>
        <dbReference type="EMBL" id="CCA75341.1"/>
    </source>
</evidence>
<dbReference type="HOGENOM" id="CLU_1235450_0_0_1"/>
<dbReference type="Proteomes" id="UP000007148">
    <property type="component" value="Unassembled WGS sequence"/>
</dbReference>
<organism evidence="1 2">
    <name type="scientific">Serendipita indica (strain DSM 11827)</name>
    <name type="common">Root endophyte fungus</name>
    <name type="synonym">Piriformospora indica</name>
    <dbReference type="NCBI Taxonomy" id="1109443"/>
    <lineage>
        <taxon>Eukaryota</taxon>
        <taxon>Fungi</taxon>
        <taxon>Dikarya</taxon>
        <taxon>Basidiomycota</taxon>
        <taxon>Agaricomycotina</taxon>
        <taxon>Agaricomycetes</taxon>
        <taxon>Sebacinales</taxon>
        <taxon>Serendipitaceae</taxon>
        <taxon>Serendipita</taxon>
    </lineage>
</organism>
<dbReference type="EMBL" id="CAFZ01000434">
    <property type="protein sequence ID" value="CCA75341.1"/>
    <property type="molecule type" value="Genomic_DNA"/>
</dbReference>
<dbReference type="InParanoid" id="G4TVJ8"/>
<protein>
    <submittedName>
        <fullName evidence="1">Uncharacterized protein</fullName>
    </submittedName>
</protein>
<name>G4TVJ8_SERID</name>
<gene>
    <name evidence="1" type="ORF">PIIN_09325</name>
</gene>
<accession>G4TVJ8</accession>
<dbReference type="AlphaFoldDB" id="G4TVJ8"/>
<reference evidence="1 2" key="1">
    <citation type="journal article" date="2011" name="PLoS Pathog.">
        <title>Endophytic Life Strategies Decoded by Genome and Transcriptome Analyses of the Mutualistic Root Symbiont Piriformospora indica.</title>
        <authorList>
            <person name="Zuccaro A."/>
            <person name="Lahrmann U."/>
            <person name="Guldener U."/>
            <person name="Langen G."/>
            <person name="Pfiffi S."/>
            <person name="Biedenkopf D."/>
            <person name="Wong P."/>
            <person name="Samans B."/>
            <person name="Grimm C."/>
            <person name="Basiewicz M."/>
            <person name="Murat C."/>
            <person name="Martin F."/>
            <person name="Kogel K.H."/>
        </authorList>
    </citation>
    <scope>NUCLEOTIDE SEQUENCE [LARGE SCALE GENOMIC DNA]</scope>
    <source>
        <strain evidence="1 2">DSM 11827</strain>
    </source>
</reference>
<comment type="caution">
    <text evidence="1">The sequence shown here is derived from an EMBL/GenBank/DDBJ whole genome shotgun (WGS) entry which is preliminary data.</text>
</comment>